<dbReference type="OrthoDB" id="10006996at2759"/>
<dbReference type="InterPro" id="IPR003599">
    <property type="entry name" value="Ig_sub"/>
</dbReference>
<dbReference type="EMBL" id="JABSTR010000001">
    <property type="protein sequence ID" value="KAH9361377.1"/>
    <property type="molecule type" value="Genomic_DNA"/>
</dbReference>
<dbReference type="Pfam" id="PF07679">
    <property type="entry name" value="I-set"/>
    <property type="match status" value="1"/>
</dbReference>
<dbReference type="InterPro" id="IPR003598">
    <property type="entry name" value="Ig_sub2"/>
</dbReference>
<dbReference type="InterPro" id="IPR013098">
    <property type="entry name" value="Ig_I-set"/>
</dbReference>
<evidence type="ECO:0000313" key="3">
    <source>
        <dbReference type="Proteomes" id="UP000821853"/>
    </source>
</evidence>
<dbReference type="AlphaFoldDB" id="A0A9J6FG48"/>
<reference evidence="2 3" key="1">
    <citation type="journal article" date="2020" name="Cell">
        <title>Large-Scale Comparative Analyses of Tick Genomes Elucidate Their Genetic Diversity and Vector Capacities.</title>
        <authorList>
            <consortium name="Tick Genome and Microbiome Consortium (TIGMIC)"/>
            <person name="Jia N."/>
            <person name="Wang J."/>
            <person name="Shi W."/>
            <person name="Du L."/>
            <person name="Sun Y."/>
            <person name="Zhan W."/>
            <person name="Jiang J.F."/>
            <person name="Wang Q."/>
            <person name="Zhang B."/>
            <person name="Ji P."/>
            <person name="Bell-Sakyi L."/>
            <person name="Cui X.M."/>
            <person name="Yuan T.T."/>
            <person name="Jiang B.G."/>
            <person name="Yang W.F."/>
            <person name="Lam T.T."/>
            <person name="Chang Q.C."/>
            <person name="Ding S.J."/>
            <person name="Wang X.J."/>
            <person name="Zhu J.G."/>
            <person name="Ruan X.D."/>
            <person name="Zhao L."/>
            <person name="Wei J.T."/>
            <person name="Ye R.Z."/>
            <person name="Que T.C."/>
            <person name="Du C.H."/>
            <person name="Zhou Y.H."/>
            <person name="Cheng J.X."/>
            <person name="Dai P.F."/>
            <person name="Guo W.B."/>
            <person name="Han X.H."/>
            <person name="Huang E.J."/>
            <person name="Li L.F."/>
            <person name="Wei W."/>
            <person name="Gao Y.C."/>
            <person name="Liu J.Z."/>
            <person name="Shao H.Z."/>
            <person name="Wang X."/>
            <person name="Wang C.C."/>
            <person name="Yang T.C."/>
            <person name="Huo Q.B."/>
            <person name="Li W."/>
            <person name="Chen H.Y."/>
            <person name="Chen S.E."/>
            <person name="Zhou L.G."/>
            <person name="Ni X.B."/>
            <person name="Tian J.H."/>
            <person name="Sheng Y."/>
            <person name="Liu T."/>
            <person name="Pan Y.S."/>
            <person name="Xia L.Y."/>
            <person name="Li J."/>
            <person name="Zhao F."/>
            <person name="Cao W.C."/>
        </authorList>
    </citation>
    <scope>NUCLEOTIDE SEQUENCE [LARGE SCALE GENOMIC DNA]</scope>
    <source>
        <strain evidence="2">HaeL-2018</strain>
    </source>
</reference>
<dbReference type="SUPFAM" id="SSF48726">
    <property type="entry name" value="Immunoglobulin"/>
    <property type="match status" value="1"/>
</dbReference>
<dbReference type="InterPro" id="IPR007110">
    <property type="entry name" value="Ig-like_dom"/>
</dbReference>
<dbReference type="PANTHER" id="PTHR23278:SF19">
    <property type="entry name" value="OBSCURIN"/>
    <property type="match status" value="1"/>
</dbReference>
<proteinExistence type="predicted"/>
<comment type="caution">
    <text evidence="2">The sequence shown here is derived from an EMBL/GenBank/DDBJ whole genome shotgun (WGS) entry which is preliminary data.</text>
</comment>
<dbReference type="InterPro" id="IPR013783">
    <property type="entry name" value="Ig-like_fold"/>
</dbReference>
<accession>A0A9J6FG48</accession>
<protein>
    <recommendedName>
        <fullName evidence="1">Ig-like domain-containing protein</fullName>
    </recommendedName>
</protein>
<dbReference type="Gene3D" id="2.60.40.10">
    <property type="entry name" value="Immunoglobulins"/>
    <property type="match status" value="1"/>
</dbReference>
<dbReference type="Proteomes" id="UP000821853">
    <property type="component" value="Chromosome 1"/>
</dbReference>
<dbReference type="VEuPathDB" id="VectorBase:HLOH_043505"/>
<gene>
    <name evidence="2" type="ORF">HPB48_005226</name>
</gene>
<name>A0A9J6FG48_HAELO</name>
<evidence type="ECO:0000259" key="1">
    <source>
        <dbReference type="PROSITE" id="PS50835"/>
    </source>
</evidence>
<dbReference type="SMART" id="SM00409">
    <property type="entry name" value="IG"/>
    <property type="match status" value="1"/>
</dbReference>
<sequence length="174" mass="20128">MNFMHVSLLHAVVLFVYQCSFITFPLCIFHCPKLVADKPKVQLTLGSHPRRWNIVEGHDLYLECRVDANPRITDVVWRLDGRDLLPGRHVIMSNQSLVLQRVHRDSSGSYTCVASNRIGETESEPLKITVKRRFSALFCLITRTCVFLMSPFKIYIFAVRRAEWVLLVLKVNQL</sequence>
<feature type="domain" description="Ig-like" evidence="1">
    <location>
        <begin position="39"/>
        <end position="129"/>
    </location>
</feature>
<organism evidence="2 3">
    <name type="scientific">Haemaphysalis longicornis</name>
    <name type="common">Bush tick</name>
    <dbReference type="NCBI Taxonomy" id="44386"/>
    <lineage>
        <taxon>Eukaryota</taxon>
        <taxon>Metazoa</taxon>
        <taxon>Ecdysozoa</taxon>
        <taxon>Arthropoda</taxon>
        <taxon>Chelicerata</taxon>
        <taxon>Arachnida</taxon>
        <taxon>Acari</taxon>
        <taxon>Parasitiformes</taxon>
        <taxon>Ixodida</taxon>
        <taxon>Ixodoidea</taxon>
        <taxon>Ixodidae</taxon>
        <taxon>Haemaphysalinae</taxon>
        <taxon>Haemaphysalis</taxon>
    </lineage>
</organism>
<dbReference type="SMART" id="SM00408">
    <property type="entry name" value="IGc2"/>
    <property type="match status" value="1"/>
</dbReference>
<dbReference type="InterPro" id="IPR036179">
    <property type="entry name" value="Ig-like_dom_sf"/>
</dbReference>
<dbReference type="PROSITE" id="PS50835">
    <property type="entry name" value="IG_LIKE"/>
    <property type="match status" value="1"/>
</dbReference>
<evidence type="ECO:0000313" key="2">
    <source>
        <dbReference type="EMBL" id="KAH9361377.1"/>
    </source>
</evidence>
<keyword evidence="3" id="KW-1185">Reference proteome</keyword>
<dbReference type="PANTHER" id="PTHR23278">
    <property type="entry name" value="SIDESTEP PROTEIN"/>
    <property type="match status" value="1"/>
</dbReference>